<dbReference type="Proteomes" id="UP000288096">
    <property type="component" value="Unassembled WGS sequence"/>
</dbReference>
<dbReference type="EMBL" id="BEXT01000001">
    <property type="protein sequence ID" value="GBC61925.1"/>
    <property type="molecule type" value="Genomic_DNA"/>
</dbReference>
<dbReference type="SUPFAM" id="SSF74853">
    <property type="entry name" value="Lamin A/C globular tail domain"/>
    <property type="match status" value="1"/>
</dbReference>
<dbReference type="InterPro" id="IPR036415">
    <property type="entry name" value="Lamin_tail_dom_sf"/>
</dbReference>
<evidence type="ECO:0000313" key="4">
    <source>
        <dbReference type="Proteomes" id="UP000288096"/>
    </source>
</evidence>
<feature type="domain" description="LTD" evidence="2">
    <location>
        <begin position="510"/>
        <end position="632"/>
    </location>
</feature>
<sequence length="725" mass="80163">MRRIKIFFLQSLILLTYCSAHAQDSDFYAIDTVNTISVTFSESNWDRLLDDLYAAGEGGRLVGTAVINGVTYEGVGVRYKGNSTYSAERIKNPLNIKLDYTNEDQAIDGYGTLKLANVYKDPSFVRETLSYEIARKYMPASQANFINVYINGTYMGLYTSVQDVDKSFLNTHFGSNDNAFFKGEVEDINNSGSIWGYIDENEASYYDYYEIESDTGWDDLIEFLNIFNNSPSQIEDVVNVDRLLWMLAFDILTVNLDSPINVAHNFYLYKDGTDRFNPVPWDLNENFGAFSMLISGPPLNTRDMQQMDPFLNSTRASYPIVSKILTIPEYKRKYVAHMKTLISENFANGWYRTRALEMQAIIASYVSADSNKFYTYTDFLDNIDDSAGSRNDSVVGITELMDARVSYLSSQSAFQAAAPVISDITPPSDALSGSTVWFSASADNATQVQLGYRQSGAFEKVQMYDDGNHNDGTANDGTYGVSIALGVGDAEYYIYAENSDAAVFSPERAEYEYYTLSVKNSAGDLVINEFMADNGTTAADQDGEYDDWIELYNNSGDEIALSGYYLTDDSANITQWTFPDVSIPAGGYLIVWADKDEEQDGLHTNFKLSASGETILLATPDQTVIDEVIFGEQETDTGMARYPNGTGDFTAMRPTFSAANVVAAAIDGDVDGDSDVDLEDAILALQITVGITPSSSVHTEADVNSDGRIGLQEAIYVLGKVSGLR</sequence>
<evidence type="ECO:0000256" key="1">
    <source>
        <dbReference type="SAM" id="SignalP"/>
    </source>
</evidence>
<feature type="signal peptide" evidence="1">
    <location>
        <begin position="1"/>
        <end position="22"/>
    </location>
</feature>
<dbReference type="Pfam" id="PF00932">
    <property type="entry name" value="LTD"/>
    <property type="match status" value="1"/>
</dbReference>
<reference evidence="4" key="2">
    <citation type="submission" date="2019-01" db="EMBL/GenBank/DDBJ databases">
        <title>Genome sequence of Desulfonema ishimotonii strain Tokyo 01.</title>
        <authorList>
            <person name="Fukui M."/>
        </authorList>
    </citation>
    <scope>NUCLEOTIDE SEQUENCE [LARGE SCALE GENOMIC DNA]</scope>
    <source>
        <strain evidence="4">Tokyo 01</strain>
    </source>
</reference>
<organism evidence="3 4">
    <name type="scientific">Desulfonema ishimotonii</name>
    <dbReference type="NCBI Taxonomy" id="45657"/>
    <lineage>
        <taxon>Bacteria</taxon>
        <taxon>Pseudomonadati</taxon>
        <taxon>Thermodesulfobacteriota</taxon>
        <taxon>Desulfobacteria</taxon>
        <taxon>Desulfobacterales</taxon>
        <taxon>Desulfococcaceae</taxon>
        <taxon>Desulfonema</taxon>
    </lineage>
</organism>
<dbReference type="PROSITE" id="PS51841">
    <property type="entry name" value="LTD"/>
    <property type="match status" value="1"/>
</dbReference>
<feature type="chain" id="PRO_5019520853" evidence="1">
    <location>
        <begin position="23"/>
        <end position="725"/>
    </location>
</feature>
<accession>A0A401FY92</accession>
<name>A0A401FY92_9BACT</name>
<dbReference type="Pfam" id="PF08757">
    <property type="entry name" value="CotH"/>
    <property type="match status" value="1"/>
</dbReference>
<keyword evidence="1" id="KW-0732">Signal</keyword>
<dbReference type="Gene3D" id="1.10.1330.10">
    <property type="entry name" value="Dockerin domain"/>
    <property type="match status" value="1"/>
</dbReference>
<dbReference type="GO" id="GO:0000272">
    <property type="term" value="P:polysaccharide catabolic process"/>
    <property type="evidence" value="ECO:0007669"/>
    <property type="project" value="InterPro"/>
</dbReference>
<keyword evidence="4" id="KW-1185">Reference proteome</keyword>
<evidence type="ECO:0000259" key="2">
    <source>
        <dbReference type="PROSITE" id="PS51841"/>
    </source>
</evidence>
<dbReference type="PANTHER" id="PTHR40050">
    <property type="entry name" value="INNER SPORE COAT PROTEIN H"/>
    <property type="match status" value="1"/>
</dbReference>
<gene>
    <name evidence="3" type="ORF">DENIS_2887</name>
</gene>
<dbReference type="InterPro" id="IPR001322">
    <property type="entry name" value="Lamin_tail_dom"/>
</dbReference>
<dbReference type="InterPro" id="IPR014867">
    <property type="entry name" value="Spore_coat_CotH_CotH2/3/7"/>
</dbReference>
<dbReference type="NCBIfam" id="NF041940">
    <property type="entry name" value="choice_anch_X"/>
    <property type="match status" value="1"/>
</dbReference>
<dbReference type="PANTHER" id="PTHR40050:SF1">
    <property type="entry name" value="INNER SPORE COAT PROTEIN H"/>
    <property type="match status" value="1"/>
</dbReference>
<proteinExistence type="predicted"/>
<dbReference type="AlphaFoldDB" id="A0A401FY92"/>
<dbReference type="Gene3D" id="2.60.40.1260">
    <property type="entry name" value="Lamin Tail domain"/>
    <property type="match status" value="1"/>
</dbReference>
<protein>
    <submittedName>
        <fullName evidence="3">T9SS C-terminal target domain-containing protein</fullName>
    </submittedName>
</protein>
<evidence type="ECO:0000313" key="3">
    <source>
        <dbReference type="EMBL" id="GBC61925.1"/>
    </source>
</evidence>
<reference evidence="4" key="1">
    <citation type="submission" date="2017-11" db="EMBL/GenBank/DDBJ databases">
        <authorList>
            <person name="Watanabe M."/>
            <person name="Kojima H."/>
        </authorList>
    </citation>
    <scope>NUCLEOTIDE SEQUENCE [LARGE SCALE GENOMIC DNA]</scope>
    <source>
        <strain evidence="4">Tokyo 01</strain>
    </source>
</reference>
<dbReference type="SUPFAM" id="SSF63446">
    <property type="entry name" value="Type I dockerin domain"/>
    <property type="match status" value="1"/>
</dbReference>
<dbReference type="InterPro" id="IPR036439">
    <property type="entry name" value="Dockerin_dom_sf"/>
</dbReference>
<comment type="caution">
    <text evidence="3">The sequence shown here is derived from an EMBL/GenBank/DDBJ whole genome shotgun (WGS) entry which is preliminary data.</text>
</comment>